<dbReference type="Gene3D" id="3.90.550.10">
    <property type="entry name" value="Spore Coat Polysaccharide Biosynthesis Protein SpsA, Chain A"/>
    <property type="match status" value="1"/>
</dbReference>
<dbReference type="InterPro" id="IPR001173">
    <property type="entry name" value="Glyco_trans_2-like"/>
</dbReference>
<keyword evidence="3" id="KW-1185">Reference proteome</keyword>
<dbReference type="EMBL" id="MIPT01000001">
    <property type="protein sequence ID" value="OHT18287.1"/>
    <property type="molecule type" value="Genomic_DNA"/>
</dbReference>
<reference evidence="2 3" key="1">
    <citation type="submission" date="2016-09" db="EMBL/GenBank/DDBJ databases">
        <title>Metabolic pathway, cell adaptation mechanisms and a novel monoxygenase revealed through proteogenomic-transcription analysis of a Sphingomonas haloaromaticamans strain degrading the fungicide ortho-phenylphenol.</title>
        <authorList>
            <person name="Perruchon C."/>
            <person name="Papadopoulou E.S."/>
            <person name="Rousidou C."/>
            <person name="Vasileiadis S."/>
            <person name="Tanou G."/>
            <person name="Amoutzias G."/>
            <person name="Molassiotis A."/>
            <person name="Karpouzas D.G."/>
        </authorList>
    </citation>
    <scope>NUCLEOTIDE SEQUENCE [LARGE SCALE GENOMIC DNA]</scope>
    <source>
        <strain evidence="2 3">P3</strain>
    </source>
</reference>
<comment type="caution">
    <text evidence="2">The sequence shown here is derived from an EMBL/GenBank/DDBJ whole genome shotgun (WGS) entry which is preliminary data.</text>
</comment>
<dbReference type="Proteomes" id="UP000179467">
    <property type="component" value="Unassembled WGS sequence"/>
</dbReference>
<dbReference type="GO" id="GO:0016740">
    <property type="term" value="F:transferase activity"/>
    <property type="evidence" value="ECO:0007669"/>
    <property type="project" value="UniProtKB-KW"/>
</dbReference>
<name>A0A1S1H868_9SPHN</name>
<gene>
    <name evidence="2" type="ORF">BHE75_00258</name>
</gene>
<dbReference type="InterPro" id="IPR029044">
    <property type="entry name" value="Nucleotide-diphossugar_trans"/>
</dbReference>
<dbReference type="PANTHER" id="PTHR43685">
    <property type="entry name" value="GLYCOSYLTRANSFERASE"/>
    <property type="match status" value="1"/>
</dbReference>
<sequence length="476" mass="52224">MKLGGENNPVNDMTIKVANGEEAEGSKGAAKVAVITRTRNRPLLLERAARSVAAQTFRDFIWVVVNDGGDESAVEKVVEEAGFPSGQVLLISQPVSRGMEAASNAGIRACGSEYIVIHDDDDSWEPDFLQKTVAFLERPESFRYGGVAVEALHVSEELRAGRIVEHARHSAMPLPRQIELAVMLRHNQFPPIAFLFRRAIWESIGGYDEDLPVLGDWAFNLNFLLNADIGVLPEALAGYHHRDTGGLPAGAYANSVISEKPLHREYAAIVRNRFLRRVGKDQTQTALIAILGSIIDDCQAEIRTLEGRLSTMASNVSRQKSIVEEFCINAGASLGKGGGNNALQDLLAKMQRYDASSTDRVGISARNVDEFDYLWAAGEVNRLLVGLRPKYVIFGKRCAPVDPSEQDWAPLLKALHYLRSRGRSVSTPYDFDEAAYLALYPDVGGAVAGGKQMSGYMHYLSHGRTEGRQRTTRGRG</sequence>
<protein>
    <submittedName>
        <fullName evidence="2">Glycosyl transferase family 2</fullName>
    </submittedName>
</protein>
<evidence type="ECO:0000313" key="2">
    <source>
        <dbReference type="EMBL" id="OHT18287.1"/>
    </source>
</evidence>
<dbReference type="PANTHER" id="PTHR43685:SF2">
    <property type="entry name" value="GLYCOSYLTRANSFERASE 2-LIKE DOMAIN-CONTAINING PROTEIN"/>
    <property type="match status" value="1"/>
</dbReference>
<dbReference type="OrthoDB" id="9807795at2"/>
<dbReference type="SUPFAM" id="SSF53448">
    <property type="entry name" value="Nucleotide-diphospho-sugar transferases"/>
    <property type="match status" value="1"/>
</dbReference>
<dbReference type="InterPro" id="IPR050834">
    <property type="entry name" value="Glycosyltransf_2"/>
</dbReference>
<dbReference type="AlphaFoldDB" id="A0A1S1H868"/>
<evidence type="ECO:0000313" key="3">
    <source>
        <dbReference type="Proteomes" id="UP000179467"/>
    </source>
</evidence>
<dbReference type="RefSeq" id="WP_084652831.1">
    <property type="nucleotide sequence ID" value="NZ_MIPT01000001.1"/>
</dbReference>
<proteinExistence type="predicted"/>
<evidence type="ECO:0000259" key="1">
    <source>
        <dbReference type="Pfam" id="PF00535"/>
    </source>
</evidence>
<dbReference type="Pfam" id="PF00535">
    <property type="entry name" value="Glycos_transf_2"/>
    <property type="match status" value="1"/>
</dbReference>
<feature type="domain" description="Glycosyltransferase 2-like" evidence="1">
    <location>
        <begin position="34"/>
        <end position="160"/>
    </location>
</feature>
<organism evidence="2 3">
    <name type="scientific">Edaphosphingomonas haloaromaticamans</name>
    <dbReference type="NCBI Taxonomy" id="653954"/>
    <lineage>
        <taxon>Bacteria</taxon>
        <taxon>Pseudomonadati</taxon>
        <taxon>Pseudomonadota</taxon>
        <taxon>Alphaproteobacteria</taxon>
        <taxon>Sphingomonadales</taxon>
        <taxon>Rhizorhabdaceae</taxon>
        <taxon>Edaphosphingomonas</taxon>
    </lineage>
</organism>
<accession>A0A1S1H868</accession>
<keyword evidence="2" id="KW-0808">Transferase</keyword>